<evidence type="ECO:0000256" key="3">
    <source>
        <dbReference type="ARBA" id="ARBA00022723"/>
    </source>
</evidence>
<organism evidence="9 10">
    <name type="scientific">Desulfitobacterium hafniense (strain Y51)</name>
    <dbReference type="NCBI Taxonomy" id="138119"/>
    <lineage>
        <taxon>Bacteria</taxon>
        <taxon>Bacillati</taxon>
        <taxon>Bacillota</taxon>
        <taxon>Clostridia</taxon>
        <taxon>Eubacteriales</taxon>
        <taxon>Desulfitobacteriaceae</taxon>
        <taxon>Desulfitobacterium</taxon>
    </lineage>
</organism>
<dbReference type="GO" id="GO:0046872">
    <property type="term" value="F:metal ion binding"/>
    <property type="evidence" value="ECO:0007669"/>
    <property type="project" value="UniProtKB-KW"/>
</dbReference>
<evidence type="ECO:0000256" key="2">
    <source>
        <dbReference type="ARBA" id="ARBA00022485"/>
    </source>
</evidence>
<keyword evidence="3" id="KW-0479">Metal-binding</keyword>
<name>Q24RP2_DESHY</name>
<evidence type="ECO:0000256" key="4">
    <source>
        <dbReference type="ARBA" id="ARBA00022737"/>
    </source>
</evidence>
<dbReference type="InterPro" id="IPR050954">
    <property type="entry name" value="ET_IronSulfur_Cluster-Binding"/>
</dbReference>
<evidence type="ECO:0000259" key="8">
    <source>
        <dbReference type="PROSITE" id="PS51379"/>
    </source>
</evidence>
<dbReference type="InterPro" id="IPR017896">
    <property type="entry name" value="4Fe4S_Fe-S-bd"/>
</dbReference>
<reference evidence="9 10" key="1">
    <citation type="journal article" date="2006" name="J. Bacteriol.">
        <title>Complete genome sequence of the dehalorespiring bacterium Desulfitobacterium hafniense Y51 and comparison with Dehalococcoides ethenogenes 195.</title>
        <authorList>
            <person name="Nonaka H."/>
            <person name="Keresztes G."/>
            <person name="Shinoda Y."/>
            <person name="Ikenaga Y."/>
            <person name="Abe M."/>
            <person name="Naito K."/>
            <person name="Inatomi K."/>
            <person name="Furukawa K."/>
            <person name="Inui M."/>
            <person name="Yukawa H."/>
        </authorList>
    </citation>
    <scope>NUCLEOTIDE SEQUENCE [LARGE SCALE GENOMIC DNA]</scope>
    <source>
        <strain evidence="9 10">Y51</strain>
    </source>
</reference>
<accession>Q24RP2</accession>
<evidence type="ECO:0000256" key="1">
    <source>
        <dbReference type="ARBA" id="ARBA00022448"/>
    </source>
</evidence>
<dbReference type="EMBL" id="AP008230">
    <property type="protein sequence ID" value="BAE85300.1"/>
    <property type="molecule type" value="Genomic_DNA"/>
</dbReference>
<keyword evidence="6" id="KW-0408">Iron</keyword>
<evidence type="ECO:0000313" key="10">
    <source>
        <dbReference type="Proteomes" id="UP000001946"/>
    </source>
</evidence>
<dbReference type="PROSITE" id="PS51379">
    <property type="entry name" value="4FE4S_FER_2"/>
    <property type="match status" value="1"/>
</dbReference>
<evidence type="ECO:0000256" key="6">
    <source>
        <dbReference type="ARBA" id="ARBA00023004"/>
    </source>
</evidence>
<evidence type="ECO:0000256" key="5">
    <source>
        <dbReference type="ARBA" id="ARBA00022982"/>
    </source>
</evidence>
<keyword evidence="4" id="KW-0677">Repeat</keyword>
<protein>
    <submittedName>
        <fullName evidence="9">Putative oxidoreductase iron-sulfur subunit</fullName>
    </submittedName>
</protein>
<evidence type="ECO:0000313" key="9">
    <source>
        <dbReference type="EMBL" id="BAE85300.1"/>
    </source>
</evidence>
<dbReference type="STRING" id="138119.DSY3511"/>
<keyword evidence="2" id="KW-0004">4Fe-4S</keyword>
<keyword evidence="5" id="KW-0249">Electron transport</keyword>
<feature type="domain" description="4Fe-4S ferredoxin-type" evidence="8">
    <location>
        <begin position="16"/>
        <end position="45"/>
    </location>
</feature>
<dbReference type="Proteomes" id="UP000001946">
    <property type="component" value="Chromosome"/>
</dbReference>
<proteinExistence type="predicted"/>
<keyword evidence="1" id="KW-0813">Transport</keyword>
<dbReference type="Gene3D" id="3.30.70.20">
    <property type="match status" value="1"/>
</dbReference>
<sequence length="176" mass="19810">MGKIQKGGSVTMSEAYGLLIDYEYCSGCESCVVSCKEEHNYPVGKWGIRLYDDGPWTIEGDRFNFNRIPIPTDLCDLCADRTATGRGPICVHHCLANVMTYGPVKELAEKLAAKPKQVLWVPQYKPLEAKGKFVSQNEKRHRAAAIEVKAVDHFQNTVHRADDRVELVDIKKVEDK</sequence>
<dbReference type="PANTHER" id="PTHR43177:SF5">
    <property type="entry name" value="ANAEROBIC DIMETHYL SULFOXIDE REDUCTASE CHAIN B-RELATED"/>
    <property type="match status" value="1"/>
</dbReference>
<dbReference type="eggNOG" id="COG0437">
    <property type="taxonomic scope" value="Bacteria"/>
</dbReference>
<keyword evidence="7" id="KW-0411">Iron-sulfur</keyword>
<dbReference type="GO" id="GO:0051539">
    <property type="term" value="F:4 iron, 4 sulfur cluster binding"/>
    <property type="evidence" value="ECO:0007669"/>
    <property type="project" value="UniProtKB-KW"/>
</dbReference>
<dbReference type="AlphaFoldDB" id="Q24RP2"/>
<evidence type="ECO:0000256" key="7">
    <source>
        <dbReference type="ARBA" id="ARBA00023014"/>
    </source>
</evidence>
<dbReference type="HOGENOM" id="CLU_1592241_0_0_9"/>
<dbReference type="KEGG" id="dsy:DSY3511"/>
<keyword evidence="10" id="KW-1185">Reference proteome</keyword>
<gene>
    <name evidence="9" type="ordered locus">DSY3511</name>
</gene>
<dbReference type="SUPFAM" id="SSF54862">
    <property type="entry name" value="4Fe-4S ferredoxins"/>
    <property type="match status" value="1"/>
</dbReference>
<dbReference type="PANTHER" id="PTHR43177">
    <property type="entry name" value="PROTEIN NRFC"/>
    <property type="match status" value="1"/>
</dbReference>